<feature type="domain" description="5'-Nucleotidase C-terminal" evidence="4">
    <location>
        <begin position="367"/>
        <end position="541"/>
    </location>
</feature>
<keyword evidence="6" id="KW-1185">Reference proteome</keyword>
<dbReference type="Proteomes" id="UP000621436">
    <property type="component" value="Unassembled WGS sequence"/>
</dbReference>
<dbReference type="InterPro" id="IPR004843">
    <property type="entry name" value="Calcineurin-like_PHP"/>
</dbReference>
<dbReference type="Pfam" id="PF02872">
    <property type="entry name" value="5_nucleotid_C"/>
    <property type="match status" value="1"/>
</dbReference>
<dbReference type="RefSeq" id="WP_270453494.1">
    <property type="nucleotide sequence ID" value="NZ_JADPIE010000003.1"/>
</dbReference>
<feature type="domain" description="Calcineurin-like phosphoesterase" evidence="3">
    <location>
        <begin position="38"/>
        <end position="268"/>
    </location>
</feature>
<dbReference type="SUPFAM" id="SSF56300">
    <property type="entry name" value="Metallo-dependent phosphatases"/>
    <property type="match status" value="1"/>
</dbReference>
<dbReference type="Pfam" id="PF00149">
    <property type="entry name" value="Metallophos"/>
    <property type="match status" value="1"/>
</dbReference>
<comment type="caution">
    <text evidence="5">The sequence shown here is derived from an EMBL/GenBank/DDBJ whole genome shotgun (WGS) entry which is preliminary data.</text>
</comment>
<dbReference type="InterPro" id="IPR036907">
    <property type="entry name" value="5'-Nucleotdase_C_sf"/>
</dbReference>
<dbReference type="NCBIfam" id="NF006938">
    <property type="entry name" value="PRK09420.1"/>
    <property type="match status" value="1"/>
</dbReference>
<dbReference type="Gene3D" id="3.60.21.10">
    <property type="match status" value="1"/>
</dbReference>
<dbReference type="GO" id="GO:0030288">
    <property type="term" value="C:outer membrane-bounded periplasmic space"/>
    <property type="evidence" value="ECO:0007669"/>
    <property type="project" value="TreeGrafter"/>
</dbReference>
<evidence type="ECO:0000256" key="2">
    <source>
        <dbReference type="RuleBase" id="RU362119"/>
    </source>
</evidence>
<proteinExistence type="inferred from homology"/>
<keyword evidence="2" id="KW-0547">Nucleotide-binding</keyword>
<dbReference type="PANTHER" id="PTHR11575:SF6">
    <property type="entry name" value="2',3'-CYCLIC-NUCLEOTIDE 2'-PHOSPHODIESTERASE_3'-NUCLEOTIDASE"/>
    <property type="match status" value="1"/>
</dbReference>
<dbReference type="EMBL" id="JADPIE010000003">
    <property type="protein sequence ID" value="MBF8436590.1"/>
    <property type="molecule type" value="Genomic_DNA"/>
</dbReference>
<dbReference type="PANTHER" id="PTHR11575">
    <property type="entry name" value="5'-NUCLEOTIDASE-RELATED"/>
    <property type="match status" value="1"/>
</dbReference>
<dbReference type="Gene3D" id="3.90.780.10">
    <property type="entry name" value="5'-Nucleotidase, C-terminal domain"/>
    <property type="match status" value="1"/>
</dbReference>
<comment type="similarity">
    <text evidence="2">Belongs to the 5'-nucleotidase family.</text>
</comment>
<dbReference type="SUPFAM" id="SSF55816">
    <property type="entry name" value="5'-nucleotidase (syn. UDP-sugar hydrolase), C-terminal domain"/>
    <property type="match status" value="1"/>
</dbReference>
<name>A0A931ATN7_9FIRM</name>
<evidence type="ECO:0000256" key="1">
    <source>
        <dbReference type="ARBA" id="ARBA00022729"/>
    </source>
</evidence>
<dbReference type="InterPro" id="IPR008334">
    <property type="entry name" value="5'-Nucleotdase_C"/>
</dbReference>
<evidence type="ECO:0000313" key="5">
    <source>
        <dbReference type="EMBL" id="MBF8436590.1"/>
    </source>
</evidence>
<reference evidence="5" key="1">
    <citation type="submission" date="2020-11" db="EMBL/GenBank/DDBJ databases">
        <title>Halonatronomonas betainensis gen. nov., sp. nov. a novel haloalkaliphilic representative of the family Halanaerobiacae capable of betaine degradation.</title>
        <authorList>
            <person name="Boltyanskaya Y."/>
            <person name="Kevbrin V."/>
            <person name="Detkova E."/>
            <person name="Grouzdev D.S."/>
            <person name="Koziaeva V."/>
            <person name="Zhilina T."/>
        </authorList>
    </citation>
    <scope>NUCLEOTIDE SEQUENCE</scope>
    <source>
        <strain evidence="5">Z-7014</strain>
    </source>
</reference>
<dbReference type="AlphaFoldDB" id="A0A931ATN7"/>
<evidence type="ECO:0000259" key="4">
    <source>
        <dbReference type="Pfam" id="PF02872"/>
    </source>
</evidence>
<organism evidence="5 6">
    <name type="scientific">Halonatronomonas betaini</name>
    <dbReference type="NCBI Taxonomy" id="2778430"/>
    <lineage>
        <taxon>Bacteria</taxon>
        <taxon>Bacillati</taxon>
        <taxon>Bacillota</taxon>
        <taxon>Clostridia</taxon>
        <taxon>Halanaerobiales</taxon>
        <taxon>Halarsenatibacteraceae</taxon>
        <taxon>Halonatronomonas</taxon>
    </lineage>
</organism>
<dbReference type="GO" id="GO:0009166">
    <property type="term" value="P:nucleotide catabolic process"/>
    <property type="evidence" value="ECO:0007669"/>
    <property type="project" value="InterPro"/>
</dbReference>
<protein>
    <submittedName>
        <fullName evidence="5">Bifunctional 2',3'-cyclic-nucleotide 2'-phosphodiesterase/3'-nucleotidase</fullName>
    </submittedName>
</protein>
<accession>A0A931ATN7</accession>
<evidence type="ECO:0000259" key="3">
    <source>
        <dbReference type="Pfam" id="PF00149"/>
    </source>
</evidence>
<dbReference type="PRINTS" id="PR01607">
    <property type="entry name" value="APYRASEFAMLY"/>
</dbReference>
<evidence type="ECO:0000313" key="6">
    <source>
        <dbReference type="Proteomes" id="UP000621436"/>
    </source>
</evidence>
<dbReference type="GO" id="GO:0016787">
    <property type="term" value="F:hydrolase activity"/>
    <property type="evidence" value="ECO:0007669"/>
    <property type="project" value="UniProtKB-KW"/>
</dbReference>
<keyword evidence="2" id="KW-0378">Hydrolase</keyword>
<dbReference type="GO" id="GO:0000166">
    <property type="term" value="F:nucleotide binding"/>
    <property type="evidence" value="ECO:0007669"/>
    <property type="project" value="UniProtKB-KW"/>
</dbReference>
<dbReference type="InterPro" id="IPR006179">
    <property type="entry name" value="5_nucleotidase/apyrase"/>
</dbReference>
<sequence>MLKSRNKFFKTLLAILVIGLISFSTLGSVEAAEEFDLTILGTTDMHQYVMPYDYMDDEVNEDVGFSKVYTLIEEQRELKENTMLLSAGDVIQGSLVGELESRVEPLEEGETQAIVEAFNYAGYDAVAVGNHELQDFGIEFFEKALAGAEFDWLSANLKRYEDGELYVKPYEVYEKDLGGRTIEVGVISFLPPQTQDWGSSFMEGRLYIEQIVDQAEKYLPELDEKSDIIVVAAHTGIDAGYRDATENAGYHLAEFDEVDAMVLGHDHEVFPGGYEDLDNVDSELGTVNGVPTVMAGAWGSHLGVIDLNLTYADGEWDVSDFYVELLEVNEDVESHPAIEEIVADVHEATIEYVRTPVVESDVAFTSYFARVKDAAITQIINEAQLDYGYGFIEENPEYEDHGVLAAAAPFRFGREGPRDYTDVDGHIQVSDVNDIYMYPNEIRIVELDGSQVLDWLEHSAQNFNQIDPDSSETQNLINWDFAGFYWDVIDGMEYEIDITQPEGERIVNPTFQGEPLDEDQKFLVVTNNHRASGGGDFPHLDGSTVIYDTPTTHQEMIIGFLDEYGVVEANNNWRIMPFDHEGDLVVRSHPDGGQYIEDRDLNFLEYLETDEDGWGIYRFSF</sequence>
<keyword evidence="1" id="KW-0732">Signal</keyword>
<dbReference type="InterPro" id="IPR029052">
    <property type="entry name" value="Metallo-depent_PP-like"/>
</dbReference>
<gene>
    <name evidence="5" type="ORF">I0Q91_05840</name>
</gene>